<reference evidence="1 2" key="1">
    <citation type="submission" date="2017-11" db="EMBL/GenBank/DDBJ databases">
        <title>Complete genome sequence of Spiroplasma clarkii CN-5 (DSM 19994).</title>
        <authorList>
            <person name="Tsai Y.-M."/>
            <person name="Chang A."/>
            <person name="Lo W.-S."/>
            <person name="Kuo C.-H."/>
        </authorList>
    </citation>
    <scope>NUCLEOTIDE SEQUENCE [LARGE SCALE GENOMIC DNA]</scope>
    <source>
        <strain evidence="1 2">CN-5</strain>
    </source>
</reference>
<dbReference type="RefSeq" id="WP_100254748.1">
    <property type="nucleotide sequence ID" value="NZ_CP015819.1"/>
</dbReference>
<dbReference type="Proteomes" id="UP000231179">
    <property type="component" value="Chromosome"/>
</dbReference>
<proteinExistence type="predicted"/>
<protein>
    <submittedName>
        <fullName evidence="1">Uncharacterized protein</fullName>
    </submittedName>
</protein>
<gene>
    <name evidence="1" type="ORF">SCLAR_v1c09010</name>
</gene>
<evidence type="ECO:0000313" key="1">
    <source>
        <dbReference type="EMBL" id="ATX71207.1"/>
    </source>
</evidence>
<organism evidence="1 2">
    <name type="scientific">Spiroplasma clarkii</name>
    <dbReference type="NCBI Taxonomy" id="2139"/>
    <lineage>
        <taxon>Bacteria</taxon>
        <taxon>Bacillati</taxon>
        <taxon>Mycoplasmatota</taxon>
        <taxon>Mollicutes</taxon>
        <taxon>Entomoplasmatales</taxon>
        <taxon>Spiroplasmataceae</taxon>
        <taxon>Spiroplasma</taxon>
    </lineage>
</organism>
<dbReference type="EMBL" id="CP024870">
    <property type="protein sequence ID" value="ATX71207.1"/>
    <property type="molecule type" value="Genomic_DNA"/>
</dbReference>
<accession>A0A2K8KHQ3</accession>
<keyword evidence="2" id="KW-1185">Reference proteome</keyword>
<name>A0A2K8KHQ3_9MOLU</name>
<sequence length="348" mass="40991">MKKNYCLETVIELKICDLCSCNIMENECCQKQHDECNLDFISRLDVKNLIATFKNNLKNFKKLVKELFSLKQWNEFDKYFEQLNNFNQIWSKDLNTIGSTLDLNEKIKDGDFDQLIATSKLIDEKMTALIHENEFIQNFNEIKNYYESILLIGLGFLTTDADIETGPLSLVFETLRQLDFEYRSWTMLFYAKSLPIANWHLNMFDKVFDVINKLGVEVTSNLTKKSMLKQKLNLTSDTQTWKQTLFLNNYLKNNLVEENNFKTLEFTGVDQVEINKTEYISLEVYNSSLFQYLKSLQSEVSNSYFGSGLMRDSYKKPNLHPDEYNIWITVMSMLNLYIISNFIDLKKF</sequence>
<dbReference type="AlphaFoldDB" id="A0A2K8KHQ3"/>
<evidence type="ECO:0000313" key="2">
    <source>
        <dbReference type="Proteomes" id="UP000231179"/>
    </source>
</evidence>